<proteinExistence type="predicted"/>
<dbReference type="Gene3D" id="3.30.1330.40">
    <property type="entry name" value="RutC-like"/>
    <property type="match status" value="1"/>
</dbReference>
<dbReference type="CDD" id="cd02199">
    <property type="entry name" value="YjgF_YER057c_UK114_like_1"/>
    <property type="match status" value="1"/>
</dbReference>
<dbReference type="Proteomes" id="UP000183900">
    <property type="component" value="Unassembled WGS sequence"/>
</dbReference>
<dbReference type="InterPro" id="IPR035959">
    <property type="entry name" value="RutC-like_sf"/>
</dbReference>
<gene>
    <name evidence="2" type="ORF">Ga0061067_10986</name>
</gene>
<dbReference type="PANTHER" id="PTHR43760:SF1">
    <property type="entry name" value="ENDORIBONUCLEASE L-PSP_CHORISMATE MUTASE-LIKE DOMAIN-CONTAINING PROTEIN"/>
    <property type="match status" value="1"/>
</dbReference>
<dbReference type="PANTHER" id="PTHR43760">
    <property type="entry name" value="ENDORIBONUCLEASE-RELATED"/>
    <property type="match status" value="1"/>
</dbReference>
<keyword evidence="3" id="KW-1185">Reference proteome</keyword>
<accession>A0A0K6I4Q3</accession>
<evidence type="ECO:0000259" key="1">
    <source>
        <dbReference type="Pfam" id="PF14588"/>
    </source>
</evidence>
<dbReference type="OrthoDB" id="9806350at2"/>
<name>A0A0K6I4Q3_9HYPH</name>
<dbReference type="EMBL" id="CYHE01000009">
    <property type="protein sequence ID" value="CUA98282.1"/>
    <property type="molecule type" value="Genomic_DNA"/>
</dbReference>
<sequence>MSGTIEARLAELGVTLPVPVAPQANYVPVVRTGNLLFIAGQIPIGPNGIEYVGKVGAEFSVEEGAACARLCAINILAQTKSAIGDLDKVVRVVKLTGMINSTPDFTQQSQVVNGCSDFIVDVFGDKGRHARTSVSVASLPFGVAVEVEAVIEVE</sequence>
<reference evidence="3" key="1">
    <citation type="submission" date="2015-08" db="EMBL/GenBank/DDBJ databases">
        <authorList>
            <person name="Varghese N."/>
        </authorList>
    </citation>
    <scope>NUCLEOTIDE SEQUENCE [LARGE SCALE GENOMIC DNA]</scope>
    <source>
        <strain evidence="3">DSM 23407</strain>
    </source>
</reference>
<dbReference type="SUPFAM" id="SSF55298">
    <property type="entry name" value="YjgF-like"/>
    <property type="match status" value="1"/>
</dbReference>
<evidence type="ECO:0000313" key="3">
    <source>
        <dbReference type="Proteomes" id="UP000183900"/>
    </source>
</evidence>
<dbReference type="Pfam" id="PF14588">
    <property type="entry name" value="YjgF_endoribonc"/>
    <property type="match status" value="1"/>
</dbReference>
<protein>
    <submittedName>
        <fullName evidence="2">Enamine deaminase RidA, house cleaning of reactive enamine intermediates, YjgF/YER057c/UK114 family</fullName>
    </submittedName>
</protein>
<evidence type="ECO:0000313" key="2">
    <source>
        <dbReference type="EMBL" id="CUA98282.1"/>
    </source>
</evidence>
<dbReference type="InterPro" id="IPR013813">
    <property type="entry name" value="Endoribo_LPSP/chorism_mut-like"/>
</dbReference>
<feature type="domain" description="Endoribonuclease L-PSP/chorismate mutase-like" evidence="1">
    <location>
        <begin position="6"/>
        <end position="140"/>
    </location>
</feature>
<organism evidence="2 3">
    <name type="scientific">Pannonibacter indicus</name>
    <dbReference type="NCBI Taxonomy" id="466044"/>
    <lineage>
        <taxon>Bacteria</taxon>
        <taxon>Pseudomonadati</taxon>
        <taxon>Pseudomonadota</taxon>
        <taxon>Alphaproteobacteria</taxon>
        <taxon>Hyphomicrobiales</taxon>
        <taxon>Stappiaceae</taxon>
        <taxon>Pannonibacter</taxon>
    </lineage>
</organism>
<dbReference type="AlphaFoldDB" id="A0A0K6I4Q3"/>
<dbReference type="RefSeq" id="WP_055456311.1">
    <property type="nucleotide sequence ID" value="NZ_CYHE01000009.1"/>
</dbReference>